<reference evidence="1 2" key="1">
    <citation type="submission" date="2017-09" db="EMBL/GenBank/DDBJ databases">
        <title>Biocontrol bacteria screening and application from spent mushroom substrate.</title>
        <authorList>
            <person name="Sun X."/>
        </authorList>
    </citation>
    <scope>NUCLEOTIDE SEQUENCE [LARGE SCALE GENOMIC DNA]</scope>
    <source>
        <strain evidence="1 2">100374</strain>
    </source>
</reference>
<gene>
    <name evidence="1" type="ORF">CO726_19770</name>
</gene>
<sequence>MGWNNNFEHSRDCNRFWDDLVFCGCGRRRRRKDFNDCHCKRECDCDECRRRRNHDDCRDW</sequence>
<organism evidence="1 2">
    <name type="scientific">Bacillus fungorum</name>
    <dbReference type="NCBI Taxonomy" id="2039284"/>
    <lineage>
        <taxon>Bacteria</taxon>
        <taxon>Bacillati</taxon>
        <taxon>Bacillota</taxon>
        <taxon>Bacilli</taxon>
        <taxon>Bacillales</taxon>
        <taxon>Bacillaceae</taxon>
        <taxon>Bacillus</taxon>
    </lineage>
</organism>
<dbReference type="RefSeq" id="WP_099685416.1">
    <property type="nucleotide sequence ID" value="NZ_NWUW01000015.1"/>
</dbReference>
<dbReference type="Proteomes" id="UP000228484">
    <property type="component" value="Unassembled WGS sequence"/>
</dbReference>
<dbReference type="AlphaFoldDB" id="A0A2G6QB41"/>
<accession>A0A2G6QB41</accession>
<evidence type="ECO:0000313" key="1">
    <source>
        <dbReference type="EMBL" id="PIE93649.1"/>
    </source>
</evidence>
<evidence type="ECO:0000313" key="2">
    <source>
        <dbReference type="Proteomes" id="UP000228484"/>
    </source>
</evidence>
<comment type="caution">
    <text evidence="1">The sequence shown here is derived from an EMBL/GenBank/DDBJ whole genome shotgun (WGS) entry which is preliminary data.</text>
</comment>
<keyword evidence="2" id="KW-1185">Reference proteome</keyword>
<dbReference type="EMBL" id="NWUW01000015">
    <property type="protein sequence ID" value="PIE93649.1"/>
    <property type="molecule type" value="Genomic_DNA"/>
</dbReference>
<protein>
    <submittedName>
        <fullName evidence="1">Uncharacterized protein</fullName>
    </submittedName>
</protein>
<proteinExistence type="predicted"/>
<name>A0A2G6QB41_9BACI</name>